<dbReference type="PANTHER" id="PTHR10795">
    <property type="entry name" value="PROPROTEIN CONVERTASE SUBTILISIN/KEXIN"/>
    <property type="match status" value="1"/>
</dbReference>
<dbReference type="InterPro" id="IPR045051">
    <property type="entry name" value="SBT"/>
</dbReference>
<proteinExistence type="inferred from homology"/>
<dbReference type="AlphaFoldDB" id="A0A2K2AWS0"/>
<dbReference type="SUPFAM" id="SSF52743">
    <property type="entry name" value="Subtilisin-like"/>
    <property type="match status" value="1"/>
</dbReference>
<organism evidence="4 5">
    <name type="scientific">Populus trichocarpa</name>
    <name type="common">Western balsam poplar</name>
    <name type="synonym">Populus balsamifera subsp. trichocarpa</name>
    <dbReference type="NCBI Taxonomy" id="3694"/>
    <lineage>
        <taxon>Eukaryota</taxon>
        <taxon>Viridiplantae</taxon>
        <taxon>Streptophyta</taxon>
        <taxon>Embryophyta</taxon>
        <taxon>Tracheophyta</taxon>
        <taxon>Spermatophyta</taxon>
        <taxon>Magnoliopsida</taxon>
        <taxon>eudicotyledons</taxon>
        <taxon>Gunneridae</taxon>
        <taxon>Pentapetalae</taxon>
        <taxon>rosids</taxon>
        <taxon>fabids</taxon>
        <taxon>Malpighiales</taxon>
        <taxon>Salicaceae</taxon>
        <taxon>Saliceae</taxon>
        <taxon>Populus</taxon>
    </lineage>
</organism>
<evidence type="ECO:0008006" key="6">
    <source>
        <dbReference type="Google" id="ProtNLM"/>
    </source>
</evidence>
<dbReference type="InParanoid" id="A0A2K2AWS0"/>
<dbReference type="Proteomes" id="UP000006729">
    <property type="component" value="Chromosome 4"/>
</dbReference>
<comment type="similarity">
    <text evidence="2">Belongs to the peptidase S8 family.</text>
</comment>
<dbReference type="GO" id="GO:0004252">
    <property type="term" value="F:serine-type endopeptidase activity"/>
    <property type="evidence" value="ECO:0007669"/>
    <property type="project" value="InterPro"/>
</dbReference>
<name>A0A2K2AWS0_POPTR</name>
<accession>A0A2K2AWS0</accession>
<sequence length="97" mass="10454">MSWINQRRRPRPSLRFFRAGNAYLGHGTHAASTVAGFTVEGGSLYSMGQGAAQGGVPSSRLAIYIVCYVDGCRDLDLMAAFDDANIQDGVQKQSIID</sequence>
<gene>
    <name evidence="4" type="ORF">POPTR_004G185400</name>
</gene>
<reference evidence="4 5" key="1">
    <citation type="journal article" date="2006" name="Science">
        <title>The genome of black cottonwood, Populus trichocarpa (Torr. &amp; Gray).</title>
        <authorList>
            <person name="Tuskan G.A."/>
            <person name="Difazio S."/>
            <person name="Jansson S."/>
            <person name="Bohlmann J."/>
            <person name="Grigoriev I."/>
            <person name="Hellsten U."/>
            <person name="Putnam N."/>
            <person name="Ralph S."/>
            <person name="Rombauts S."/>
            <person name="Salamov A."/>
            <person name="Schein J."/>
            <person name="Sterck L."/>
            <person name="Aerts A."/>
            <person name="Bhalerao R.R."/>
            <person name="Bhalerao R.P."/>
            <person name="Blaudez D."/>
            <person name="Boerjan W."/>
            <person name="Brun A."/>
            <person name="Brunner A."/>
            <person name="Busov V."/>
            <person name="Campbell M."/>
            <person name="Carlson J."/>
            <person name="Chalot M."/>
            <person name="Chapman J."/>
            <person name="Chen G.L."/>
            <person name="Cooper D."/>
            <person name="Coutinho P.M."/>
            <person name="Couturier J."/>
            <person name="Covert S."/>
            <person name="Cronk Q."/>
            <person name="Cunningham R."/>
            <person name="Davis J."/>
            <person name="Degroeve S."/>
            <person name="Dejardin A."/>
            <person name="Depamphilis C."/>
            <person name="Detter J."/>
            <person name="Dirks B."/>
            <person name="Dubchak I."/>
            <person name="Duplessis S."/>
            <person name="Ehlting J."/>
            <person name="Ellis B."/>
            <person name="Gendler K."/>
            <person name="Goodstein D."/>
            <person name="Gribskov M."/>
            <person name="Grimwood J."/>
            <person name="Groover A."/>
            <person name="Gunter L."/>
            <person name="Hamberger B."/>
            <person name="Heinze B."/>
            <person name="Helariutta Y."/>
            <person name="Henrissat B."/>
            <person name="Holligan D."/>
            <person name="Holt R."/>
            <person name="Huang W."/>
            <person name="Islam-Faridi N."/>
            <person name="Jones S."/>
            <person name="Jones-Rhoades M."/>
            <person name="Jorgensen R."/>
            <person name="Joshi C."/>
            <person name="Kangasjarvi J."/>
            <person name="Karlsson J."/>
            <person name="Kelleher C."/>
            <person name="Kirkpatrick R."/>
            <person name="Kirst M."/>
            <person name="Kohler A."/>
            <person name="Kalluri U."/>
            <person name="Larimer F."/>
            <person name="Leebens-Mack J."/>
            <person name="Leple J.C."/>
            <person name="Locascio P."/>
            <person name="Lou Y."/>
            <person name="Lucas S."/>
            <person name="Martin F."/>
            <person name="Montanini B."/>
            <person name="Napoli C."/>
            <person name="Nelson D.R."/>
            <person name="Nelson C."/>
            <person name="Nieminen K."/>
            <person name="Nilsson O."/>
            <person name="Pereda V."/>
            <person name="Peter G."/>
            <person name="Philippe R."/>
            <person name="Pilate G."/>
            <person name="Poliakov A."/>
            <person name="Razumovskaya J."/>
            <person name="Richardson P."/>
            <person name="Rinaldi C."/>
            <person name="Ritland K."/>
            <person name="Rouze P."/>
            <person name="Ryaboy D."/>
            <person name="Schmutz J."/>
            <person name="Schrader J."/>
            <person name="Segerman B."/>
            <person name="Shin H."/>
            <person name="Siddiqui A."/>
            <person name="Sterky F."/>
            <person name="Terry A."/>
            <person name="Tsai C.J."/>
            <person name="Uberbacher E."/>
            <person name="Unneberg P."/>
            <person name="Vahala J."/>
            <person name="Wall K."/>
            <person name="Wessler S."/>
            <person name="Yang G."/>
            <person name="Yin T."/>
            <person name="Douglas C."/>
            <person name="Marra M."/>
            <person name="Sandberg G."/>
            <person name="Van de Peer Y."/>
            <person name="Rokhsar D."/>
        </authorList>
    </citation>
    <scope>NUCLEOTIDE SEQUENCE [LARGE SCALE GENOMIC DNA]</scope>
    <source>
        <strain evidence="5">cv. Nisqually</strain>
    </source>
</reference>
<keyword evidence="5" id="KW-1185">Reference proteome</keyword>
<evidence type="ECO:0000313" key="5">
    <source>
        <dbReference type="Proteomes" id="UP000006729"/>
    </source>
</evidence>
<comment type="subcellular location">
    <subcellularLocation>
        <location evidence="1">Secreted</location>
    </subcellularLocation>
</comment>
<dbReference type="GO" id="GO:0006508">
    <property type="term" value="P:proteolysis"/>
    <property type="evidence" value="ECO:0007669"/>
    <property type="project" value="InterPro"/>
</dbReference>
<dbReference type="Gene3D" id="3.40.50.200">
    <property type="entry name" value="Peptidase S8/S53 domain"/>
    <property type="match status" value="1"/>
</dbReference>
<dbReference type="EMBL" id="CM009293">
    <property type="protein sequence ID" value="PNT41970.1"/>
    <property type="molecule type" value="Genomic_DNA"/>
</dbReference>
<evidence type="ECO:0000313" key="4">
    <source>
        <dbReference type="EMBL" id="PNT41970.1"/>
    </source>
</evidence>
<evidence type="ECO:0000256" key="2">
    <source>
        <dbReference type="ARBA" id="ARBA00011073"/>
    </source>
</evidence>
<dbReference type="GO" id="GO:0005576">
    <property type="term" value="C:extracellular region"/>
    <property type="evidence" value="ECO:0007669"/>
    <property type="project" value="UniProtKB-SubCell"/>
</dbReference>
<evidence type="ECO:0000256" key="3">
    <source>
        <dbReference type="ARBA" id="ARBA00022729"/>
    </source>
</evidence>
<protein>
    <recommendedName>
        <fullName evidence="6">Peptidase S8/S53 domain-containing protein</fullName>
    </recommendedName>
</protein>
<dbReference type="STRING" id="3694.A0A2K2AWS0"/>
<evidence type="ECO:0000256" key="1">
    <source>
        <dbReference type="ARBA" id="ARBA00004613"/>
    </source>
</evidence>
<dbReference type="InterPro" id="IPR036852">
    <property type="entry name" value="Peptidase_S8/S53_dom_sf"/>
</dbReference>
<keyword evidence="3" id="KW-0732">Signal</keyword>